<feature type="transmembrane region" description="Helical" evidence="7">
    <location>
        <begin position="57"/>
        <end position="76"/>
    </location>
</feature>
<evidence type="ECO:0000313" key="8">
    <source>
        <dbReference type="EMBL" id="MTD96206.1"/>
    </source>
</evidence>
<evidence type="ECO:0000256" key="5">
    <source>
        <dbReference type="ARBA" id="ARBA00022989"/>
    </source>
</evidence>
<dbReference type="EMBL" id="WMBQ01000002">
    <property type="protein sequence ID" value="MTD96206.1"/>
    <property type="molecule type" value="Genomic_DNA"/>
</dbReference>
<name>A0A6I3KS39_9HYPH</name>
<comment type="similarity">
    <text evidence="2">Belongs to the UPF0410 family.</text>
</comment>
<evidence type="ECO:0000256" key="6">
    <source>
        <dbReference type="ARBA" id="ARBA00023136"/>
    </source>
</evidence>
<evidence type="ECO:0000256" key="1">
    <source>
        <dbReference type="ARBA" id="ARBA00004651"/>
    </source>
</evidence>
<evidence type="ECO:0000313" key="9">
    <source>
        <dbReference type="Proteomes" id="UP000440694"/>
    </source>
</evidence>
<keyword evidence="4 7" id="KW-0812">Transmembrane</keyword>
<dbReference type="RefSeq" id="WP_154740655.1">
    <property type="nucleotide sequence ID" value="NZ_WMBQ01000002.1"/>
</dbReference>
<dbReference type="AlphaFoldDB" id="A0A6I3KS39"/>
<comment type="subcellular location">
    <subcellularLocation>
        <location evidence="1">Cell membrane</location>
        <topology evidence="1">Multi-pass membrane protein</topology>
    </subcellularLocation>
</comment>
<dbReference type="InterPro" id="IPR007341">
    <property type="entry name" value="Transgly_assoc"/>
</dbReference>
<evidence type="ECO:0000256" key="2">
    <source>
        <dbReference type="ARBA" id="ARBA00011006"/>
    </source>
</evidence>
<sequence length="86" mass="9080">MGFFAWIFVGLIAGWIAEQIAGREHGLITNLVVGVIGALIGGFLFGSLLGFRYDEGFNFATIASATGGAVILLWIVGAMRARNSMS</sequence>
<keyword evidence="3" id="KW-1003">Cell membrane</keyword>
<evidence type="ECO:0000256" key="7">
    <source>
        <dbReference type="SAM" id="Phobius"/>
    </source>
</evidence>
<comment type="caution">
    <text evidence="8">The sequence shown here is derived from an EMBL/GenBank/DDBJ whole genome shotgun (WGS) entry which is preliminary data.</text>
</comment>
<keyword evidence="5 7" id="KW-1133">Transmembrane helix</keyword>
<dbReference type="PANTHER" id="PTHR33884:SF3">
    <property type="entry name" value="UPF0410 PROTEIN YMGE"/>
    <property type="match status" value="1"/>
</dbReference>
<dbReference type="Proteomes" id="UP000440694">
    <property type="component" value="Unassembled WGS sequence"/>
</dbReference>
<proteinExistence type="inferred from homology"/>
<gene>
    <name evidence="8" type="ORF">GIW81_17850</name>
</gene>
<reference evidence="8 9" key="1">
    <citation type="submission" date="2019-11" db="EMBL/GenBank/DDBJ databases">
        <title>Identification of a novel strain.</title>
        <authorList>
            <person name="Xu Q."/>
            <person name="Wang G."/>
        </authorList>
    </citation>
    <scope>NUCLEOTIDE SEQUENCE [LARGE SCALE GENOMIC DNA]</scope>
    <source>
        <strain evidence="9">xq</strain>
    </source>
</reference>
<evidence type="ECO:0000256" key="4">
    <source>
        <dbReference type="ARBA" id="ARBA00022692"/>
    </source>
</evidence>
<dbReference type="PANTHER" id="PTHR33884">
    <property type="entry name" value="UPF0410 PROTEIN YMGE"/>
    <property type="match status" value="1"/>
</dbReference>
<organism evidence="8 9">
    <name type="scientific">Hyphomicrobium album</name>
    <dbReference type="NCBI Taxonomy" id="2665159"/>
    <lineage>
        <taxon>Bacteria</taxon>
        <taxon>Pseudomonadati</taxon>
        <taxon>Pseudomonadota</taxon>
        <taxon>Alphaproteobacteria</taxon>
        <taxon>Hyphomicrobiales</taxon>
        <taxon>Hyphomicrobiaceae</taxon>
        <taxon>Hyphomicrobium</taxon>
    </lineage>
</organism>
<evidence type="ECO:0000256" key="3">
    <source>
        <dbReference type="ARBA" id="ARBA00022475"/>
    </source>
</evidence>
<dbReference type="Pfam" id="PF04226">
    <property type="entry name" value="Transgly_assoc"/>
    <property type="match status" value="1"/>
</dbReference>
<accession>A0A6I3KS39</accession>
<keyword evidence="9" id="KW-1185">Reference proteome</keyword>
<protein>
    <submittedName>
        <fullName evidence="8">GlsB/YeaQ/YmgE family stress response membrane protein</fullName>
    </submittedName>
</protein>
<keyword evidence="6 7" id="KW-0472">Membrane</keyword>
<feature type="transmembrane region" description="Helical" evidence="7">
    <location>
        <begin position="6"/>
        <end position="21"/>
    </location>
</feature>
<feature type="transmembrane region" description="Helical" evidence="7">
    <location>
        <begin position="28"/>
        <end position="51"/>
    </location>
</feature>
<dbReference type="GO" id="GO:0005886">
    <property type="term" value="C:plasma membrane"/>
    <property type="evidence" value="ECO:0007669"/>
    <property type="project" value="UniProtKB-SubCell"/>
</dbReference>